<sequence length="113" mass="12418">MLMSSFLLDHTNPVLPARLLFCSCLFYETTGFLLWISSAKAPEICSLALSVFGLNATWVSLSCSTALLVTAFRVLTSAPLPIICLSTLPLIHGFHLEGKENRHEKTKHLPTSD</sequence>
<feature type="transmembrane region" description="Helical" evidence="1">
    <location>
        <begin position="15"/>
        <end position="35"/>
    </location>
</feature>
<evidence type="ECO:0000256" key="1">
    <source>
        <dbReference type="SAM" id="Phobius"/>
    </source>
</evidence>
<comment type="caution">
    <text evidence="2">The sequence shown here is derived from an EMBL/GenBank/DDBJ whole genome shotgun (WGS) entry which is preliminary data.</text>
</comment>
<keyword evidence="1" id="KW-0472">Membrane</keyword>
<gene>
    <name evidence="2" type="ORF">ATANTOWER_031704</name>
</gene>
<keyword evidence="1" id="KW-0812">Transmembrane</keyword>
<feature type="transmembrane region" description="Helical" evidence="1">
    <location>
        <begin position="47"/>
        <end position="72"/>
    </location>
</feature>
<accession>A0ABU7CLI3</accession>
<name>A0ABU7CLI3_9TELE</name>
<organism evidence="2 3">
    <name type="scientific">Ataeniobius toweri</name>
    <dbReference type="NCBI Taxonomy" id="208326"/>
    <lineage>
        <taxon>Eukaryota</taxon>
        <taxon>Metazoa</taxon>
        <taxon>Chordata</taxon>
        <taxon>Craniata</taxon>
        <taxon>Vertebrata</taxon>
        <taxon>Euteleostomi</taxon>
        <taxon>Actinopterygii</taxon>
        <taxon>Neopterygii</taxon>
        <taxon>Teleostei</taxon>
        <taxon>Neoteleostei</taxon>
        <taxon>Acanthomorphata</taxon>
        <taxon>Ovalentaria</taxon>
        <taxon>Atherinomorphae</taxon>
        <taxon>Cyprinodontiformes</taxon>
        <taxon>Goodeidae</taxon>
        <taxon>Ataeniobius</taxon>
    </lineage>
</organism>
<feature type="transmembrane region" description="Helical" evidence="1">
    <location>
        <begin position="78"/>
        <end position="96"/>
    </location>
</feature>
<proteinExistence type="predicted"/>
<evidence type="ECO:0000313" key="2">
    <source>
        <dbReference type="EMBL" id="MED6262981.1"/>
    </source>
</evidence>
<dbReference type="EMBL" id="JAHUTI010097511">
    <property type="protein sequence ID" value="MED6262981.1"/>
    <property type="molecule type" value="Genomic_DNA"/>
</dbReference>
<keyword evidence="1" id="KW-1133">Transmembrane helix</keyword>
<evidence type="ECO:0000313" key="3">
    <source>
        <dbReference type="Proteomes" id="UP001345963"/>
    </source>
</evidence>
<protein>
    <submittedName>
        <fullName evidence="2">Uncharacterized protein</fullName>
    </submittedName>
</protein>
<keyword evidence="3" id="KW-1185">Reference proteome</keyword>
<reference evidence="2 3" key="1">
    <citation type="submission" date="2021-07" db="EMBL/GenBank/DDBJ databases">
        <authorList>
            <person name="Palmer J.M."/>
        </authorList>
    </citation>
    <scope>NUCLEOTIDE SEQUENCE [LARGE SCALE GENOMIC DNA]</scope>
    <source>
        <strain evidence="2 3">AT_MEX2019</strain>
        <tissue evidence="2">Muscle</tissue>
    </source>
</reference>
<dbReference type="Proteomes" id="UP001345963">
    <property type="component" value="Unassembled WGS sequence"/>
</dbReference>